<feature type="transmembrane region" description="Helical" evidence="6">
    <location>
        <begin position="139"/>
        <end position="161"/>
    </location>
</feature>
<feature type="transmembrane region" description="Helical" evidence="6">
    <location>
        <begin position="181"/>
        <end position="204"/>
    </location>
</feature>
<evidence type="ECO:0000256" key="3">
    <source>
        <dbReference type="ARBA" id="ARBA00022989"/>
    </source>
</evidence>
<dbReference type="InterPro" id="IPR049326">
    <property type="entry name" value="Rhodopsin_dom_fungi"/>
</dbReference>
<evidence type="ECO:0000256" key="4">
    <source>
        <dbReference type="ARBA" id="ARBA00023136"/>
    </source>
</evidence>
<dbReference type="InParanoid" id="A0A2J6SVR7"/>
<dbReference type="OrthoDB" id="5401779at2759"/>
<dbReference type="AlphaFoldDB" id="A0A2J6SVR7"/>
<evidence type="ECO:0000256" key="6">
    <source>
        <dbReference type="SAM" id="Phobius"/>
    </source>
</evidence>
<feature type="transmembrane region" description="Helical" evidence="6">
    <location>
        <begin position="105"/>
        <end position="127"/>
    </location>
</feature>
<keyword evidence="4 6" id="KW-0472">Membrane</keyword>
<dbReference type="GO" id="GO:0016020">
    <property type="term" value="C:membrane"/>
    <property type="evidence" value="ECO:0007669"/>
    <property type="project" value="UniProtKB-SubCell"/>
</dbReference>
<comment type="subcellular location">
    <subcellularLocation>
        <location evidence="1">Membrane</location>
        <topology evidence="1">Multi-pass membrane protein</topology>
    </subcellularLocation>
</comment>
<gene>
    <name evidence="8" type="ORF">K444DRAFT_617336</name>
</gene>
<feature type="transmembrane region" description="Helical" evidence="6">
    <location>
        <begin position="60"/>
        <end position="85"/>
    </location>
</feature>
<accession>A0A2J6SVR7</accession>
<dbReference type="InterPro" id="IPR052337">
    <property type="entry name" value="SAT4-like"/>
</dbReference>
<keyword evidence="9" id="KW-1185">Reference proteome</keyword>
<dbReference type="GeneID" id="36589180"/>
<evidence type="ECO:0000256" key="1">
    <source>
        <dbReference type="ARBA" id="ARBA00004141"/>
    </source>
</evidence>
<feature type="transmembrane region" description="Helical" evidence="6">
    <location>
        <begin position="255"/>
        <end position="275"/>
    </location>
</feature>
<evidence type="ECO:0000256" key="2">
    <source>
        <dbReference type="ARBA" id="ARBA00022692"/>
    </source>
</evidence>
<evidence type="ECO:0000256" key="5">
    <source>
        <dbReference type="ARBA" id="ARBA00038359"/>
    </source>
</evidence>
<dbReference type="Pfam" id="PF20684">
    <property type="entry name" value="Fung_rhodopsin"/>
    <property type="match status" value="1"/>
</dbReference>
<dbReference type="STRING" id="1095630.A0A2J6SVR7"/>
<keyword evidence="2 6" id="KW-0812">Transmembrane</keyword>
<dbReference type="PANTHER" id="PTHR33048:SF55">
    <property type="entry name" value="INTEGRAL MEMBRANE PROTEIN"/>
    <property type="match status" value="1"/>
</dbReference>
<evidence type="ECO:0000313" key="8">
    <source>
        <dbReference type="EMBL" id="PMD54875.1"/>
    </source>
</evidence>
<sequence length="318" mass="35009">MEIDLPTTELLIRNDFTTQLDNGGTTVFVISIIFAILSSVVVAGRLASRLSLGNSFGLDDVAIVVSLAVSIAQSIVICLQCKAGIGKHGDDISQQSRLESLKLFWVFQCTYKITIYLTKASILLLYIRIFVVTPFRRAAWAMLVIVIAWGVGSTLVAIFQCQPIRRVYDISAAGNCISNTVVWYANGGFNITSDIVILLMPLPVISSLQLLRKDRVGLILVFTVGGVVTVISTYRMTILNGALKTLDPTWDVIQVLLWSCVETNLAITCACLPMLRHFFATILRRLFPEQTPAVRAPPSFWKGSEENIVCLELSVPTH</sequence>
<feature type="transmembrane region" description="Helical" evidence="6">
    <location>
        <begin position="216"/>
        <end position="235"/>
    </location>
</feature>
<protein>
    <recommendedName>
        <fullName evidence="7">Rhodopsin domain-containing protein</fullName>
    </recommendedName>
</protein>
<proteinExistence type="inferred from homology"/>
<reference evidence="8 9" key="1">
    <citation type="submission" date="2016-04" db="EMBL/GenBank/DDBJ databases">
        <title>A degradative enzymes factory behind the ericoid mycorrhizal symbiosis.</title>
        <authorList>
            <consortium name="DOE Joint Genome Institute"/>
            <person name="Martino E."/>
            <person name="Morin E."/>
            <person name="Grelet G."/>
            <person name="Kuo A."/>
            <person name="Kohler A."/>
            <person name="Daghino S."/>
            <person name="Barry K."/>
            <person name="Choi C."/>
            <person name="Cichocki N."/>
            <person name="Clum A."/>
            <person name="Copeland A."/>
            <person name="Hainaut M."/>
            <person name="Haridas S."/>
            <person name="Labutti K."/>
            <person name="Lindquist E."/>
            <person name="Lipzen A."/>
            <person name="Khouja H.-R."/>
            <person name="Murat C."/>
            <person name="Ohm R."/>
            <person name="Olson A."/>
            <person name="Spatafora J."/>
            <person name="Veneault-Fourrey C."/>
            <person name="Henrissat B."/>
            <person name="Grigoriev I."/>
            <person name="Martin F."/>
            <person name="Perotto S."/>
        </authorList>
    </citation>
    <scope>NUCLEOTIDE SEQUENCE [LARGE SCALE GENOMIC DNA]</scope>
    <source>
        <strain evidence="8 9">E</strain>
    </source>
</reference>
<evidence type="ECO:0000259" key="7">
    <source>
        <dbReference type="Pfam" id="PF20684"/>
    </source>
</evidence>
<keyword evidence="3 6" id="KW-1133">Transmembrane helix</keyword>
<dbReference type="RefSeq" id="XP_024731779.1">
    <property type="nucleotide sequence ID" value="XM_024881103.1"/>
</dbReference>
<feature type="transmembrane region" description="Helical" evidence="6">
    <location>
        <begin position="27"/>
        <end position="48"/>
    </location>
</feature>
<name>A0A2J6SVR7_9HELO</name>
<evidence type="ECO:0000313" key="9">
    <source>
        <dbReference type="Proteomes" id="UP000235371"/>
    </source>
</evidence>
<dbReference type="EMBL" id="KZ613856">
    <property type="protein sequence ID" value="PMD54875.1"/>
    <property type="molecule type" value="Genomic_DNA"/>
</dbReference>
<dbReference type="Proteomes" id="UP000235371">
    <property type="component" value="Unassembled WGS sequence"/>
</dbReference>
<organism evidence="8 9">
    <name type="scientific">Hyaloscypha bicolor E</name>
    <dbReference type="NCBI Taxonomy" id="1095630"/>
    <lineage>
        <taxon>Eukaryota</taxon>
        <taxon>Fungi</taxon>
        <taxon>Dikarya</taxon>
        <taxon>Ascomycota</taxon>
        <taxon>Pezizomycotina</taxon>
        <taxon>Leotiomycetes</taxon>
        <taxon>Helotiales</taxon>
        <taxon>Hyaloscyphaceae</taxon>
        <taxon>Hyaloscypha</taxon>
        <taxon>Hyaloscypha bicolor</taxon>
    </lineage>
</organism>
<comment type="similarity">
    <text evidence="5">Belongs to the SAT4 family.</text>
</comment>
<feature type="domain" description="Rhodopsin" evidence="7">
    <location>
        <begin position="45"/>
        <end position="280"/>
    </location>
</feature>
<dbReference type="PANTHER" id="PTHR33048">
    <property type="entry name" value="PTH11-LIKE INTEGRAL MEMBRANE PROTEIN (AFU_ORTHOLOGUE AFUA_5G11245)"/>
    <property type="match status" value="1"/>
</dbReference>